<dbReference type="InParanoid" id="A0A482WV51"/>
<evidence type="ECO:0000313" key="1">
    <source>
        <dbReference type="EMBL" id="RZF37152.1"/>
    </source>
</evidence>
<comment type="caution">
    <text evidence="1">The sequence shown here is derived from an EMBL/GenBank/DDBJ whole genome shotgun (WGS) entry which is preliminary data.</text>
</comment>
<dbReference type="AlphaFoldDB" id="A0A482WV51"/>
<organism evidence="1 2">
    <name type="scientific">Laodelphax striatellus</name>
    <name type="common">Small brown planthopper</name>
    <name type="synonym">Delphax striatella</name>
    <dbReference type="NCBI Taxonomy" id="195883"/>
    <lineage>
        <taxon>Eukaryota</taxon>
        <taxon>Metazoa</taxon>
        <taxon>Ecdysozoa</taxon>
        <taxon>Arthropoda</taxon>
        <taxon>Hexapoda</taxon>
        <taxon>Insecta</taxon>
        <taxon>Pterygota</taxon>
        <taxon>Neoptera</taxon>
        <taxon>Paraneoptera</taxon>
        <taxon>Hemiptera</taxon>
        <taxon>Auchenorrhyncha</taxon>
        <taxon>Fulgoroidea</taxon>
        <taxon>Delphacidae</taxon>
        <taxon>Criomorphinae</taxon>
        <taxon>Laodelphax</taxon>
    </lineage>
</organism>
<dbReference type="EMBL" id="QKKF02025284">
    <property type="protein sequence ID" value="RZF37152.1"/>
    <property type="molecule type" value="Genomic_DNA"/>
</dbReference>
<keyword evidence="2" id="KW-1185">Reference proteome</keyword>
<dbReference type="Proteomes" id="UP000291343">
    <property type="component" value="Unassembled WGS sequence"/>
</dbReference>
<evidence type="ECO:0000313" key="2">
    <source>
        <dbReference type="Proteomes" id="UP000291343"/>
    </source>
</evidence>
<name>A0A482WV51_LAOST</name>
<reference evidence="1 2" key="1">
    <citation type="journal article" date="2017" name="Gigascience">
        <title>Genome sequence of the small brown planthopper, Laodelphax striatellus.</title>
        <authorList>
            <person name="Zhu J."/>
            <person name="Jiang F."/>
            <person name="Wang X."/>
            <person name="Yang P."/>
            <person name="Bao Y."/>
            <person name="Zhao W."/>
            <person name="Wang W."/>
            <person name="Lu H."/>
            <person name="Wang Q."/>
            <person name="Cui N."/>
            <person name="Li J."/>
            <person name="Chen X."/>
            <person name="Luo L."/>
            <person name="Yu J."/>
            <person name="Kang L."/>
            <person name="Cui F."/>
        </authorList>
    </citation>
    <scope>NUCLEOTIDE SEQUENCE [LARGE SCALE GENOMIC DNA]</scope>
    <source>
        <strain evidence="1">Lst14</strain>
    </source>
</reference>
<protein>
    <submittedName>
        <fullName evidence="1">Uncharacterized protein</fullName>
    </submittedName>
</protein>
<proteinExistence type="predicted"/>
<accession>A0A482WV51</accession>
<gene>
    <name evidence="1" type="ORF">LSTR_LSTR015342</name>
</gene>
<sequence length="75" mass="8677">MFGGRRMKRYDYDEWYIGHAVIAHIHPAKIIIVITRRWASLINEIIRRAPQAKRLFTSDKPTIVNNVLISEATSG</sequence>